<organism evidence="9 10">
    <name type="scientific">Trebonia kvetii</name>
    <dbReference type="NCBI Taxonomy" id="2480626"/>
    <lineage>
        <taxon>Bacteria</taxon>
        <taxon>Bacillati</taxon>
        <taxon>Actinomycetota</taxon>
        <taxon>Actinomycetes</taxon>
        <taxon>Streptosporangiales</taxon>
        <taxon>Treboniaceae</taxon>
        <taxon>Trebonia</taxon>
    </lineage>
</organism>
<comment type="subcellular location">
    <subcellularLocation>
        <location evidence="1">Periplasm</location>
    </subcellularLocation>
</comment>
<proteinExistence type="predicted"/>
<evidence type="ECO:0000313" key="9">
    <source>
        <dbReference type="EMBL" id="TVZ02270.1"/>
    </source>
</evidence>
<dbReference type="InterPro" id="IPR041127">
    <property type="entry name" value="PET_hydrolase/cutinase-like"/>
</dbReference>
<dbReference type="PANTHER" id="PTHR33428:SF14">
    <property type="entry name" value="CARBOXYLESTERASE TYPE B DOMAIN-CONTAINING PROTEIN"/>
    <property type="match status" value="1"/>
</dbReference>
<dbReference type="Proteomes" id="UP000460272">
    <property type="component" value="Unassembled WGS sequence"/>
</dbReference>
<evidence type="ECO:0000256" key="7">
    <source>
        <dbReference type="SAM" id="MobiDB-lite"/>
    </source>
</evidence>
<comment type="caution">
    <text evidence="9">The sequence shown here is derived from an EMBL/GenBank/DDBJ whole genome shotgun (WGS) entry which is preliminary data.</text>
</comment>
<evidence type="ECO:0000256" key="1">
    <source>
        <dbReference type="ARBA" id="ARBA00004418"/>
    </source>
</evidence>
<dbReference type="Gene3D" id="3.40.50.1820">
    <property type="entry name" value="alpha/beta hydrolase"/>
    <property type="match status" value="1"/>
</dbReference>
<keyword evidence="10" id="KW-1185">Reference proteome</keyword>
<dbReference type="GO" id="GO:0042597">
    <property type="term" value="C:periplasmic space"/>
    <property type="evidence" value="ECO:0007669"/>
    <property type="project" value="UniProtKB-SubCell"/>
</dbReference>
<dbReference type="InterPro" id="IPR029058">
    <property type="entry name" value="AB_hydrolase_fold"/>
</dbReference>
<dbReference type="PANTHER" id="PTHR33428">
    <property type="entry name" value="CHLOROPHYLLASE-2, CHLOROPLASTIC"/>
    <property type="match status" value="1"/>
</dbReference>
<feature type="domain" description="PET hydrolase/cutinase-like" evidence="8">
    <location>
        <begin position="71"/>
        <end position="283"/>
    </location>
</feature>
<evidence type="ECO:0000256" key="2">
    <source>
        <dbReference type="ARBA" id="ARBA00022764"/>
    </source>
</evidence>
<evidence type="ECO:0000256" key="6">
    <source>
        <dbReference type="ARBA" id="ARBA00033780"/>
    </source>
</evidence>
<reference evidence="9 10" key="1">
    <citation type="submission" date="2018-11" db="EMBL/GenBank/DDBJ databases">
        <title>Trebonia kvetii gen.nov., sp.nov., a novel acidophilic actinobacterium, and proposal of the new actinobacterial family Treboniaceae fam. nov.</title>
        <authorList>
            <person name="Rapoport D."/>
            <person name="Sagova-Mareckova M."/>
            <person name="Sedlacek I."/>
            <person name="Provaznik J."/>
            <person name="Kralova S."/>
            <person name="Pavlinic D."/>
            <person name="Benes V."/>
            <person name="Kopecky J."/>
        </authorList>
    </citation>
    <scope>NUCLEOTIDE SEQUENCE [LARGE SCALE GENOMIC DNA]</scope>
    <source>
        <strain evidence="9 10">15Tr583</strain>
    </source>
</reference>
<evidence type="ECO:0000256" key="5">
    <source>
        <dbReference type="ARBA" id="ARBA00033764"/>
    </source>
</evidence>
<evidence type="ECO:0000313" key="10">
    <source>
        <dbReference type="Proteomes" id="UP000460272"/>
    </source>
</evidence>
<evidence type="ECO:0000256" key="3">
    <source>
        <dbReference type="ARBA" id="ARBA00033629"/>
    </source>
</evidence>
<dbReference type="OrthoDB" id="5243890at2"/>
<protein>
    <recommendedName>
        <fullName evidence="5">poly(ethylene terephthalate) hydrolase</fullName>
        <ecNumber evidence="5">3.1.1.101</ecNumber>
    </recommendedName>
    <alternativeName>
        <fullName evidence="6">Poly(ethylene terephthalate) hydrolase</fullName>
    </alternativeName>
</protein>
<dbReference type="EMBL" id="RPFW01000005">
    <property type="protein sequence ID" value="TVZ02270.1"/>
    <property type="molecule type" value="Genomic_DNA"/>
</dbReference>
<evidence type="ECO:0000259" key="8">
    <source>
        <dbReference type="Pfam" id="PF12740"/>
    </source>
</evidence>
<keyword evidence="9" id="KW-0378">Hydrolase</keyword>
<dbReference type="EC" id="3.1.1.101" evidence="5"/>
<comment type="catalytic activity">
    <reaction evidence="4">
        <text>(ethylene terephthalate)(n) + H2O = (ethylene terephthalate)(n-1) + 4-[(2-hydroxyethoxy)carbonyl]benzoate + H(+)</text>
        <dbReference type="Rhea" id="RHEA:49528"/>
        <dbReference type="Rhea" id="RHEA-COMP:12420"/>
        <dbReference type="Rhea" id="RHEA-COMP:12421"/>
        <dbReference type="ChEBI" id="CHEBI:15377"/>
        <dbReference type="ChEBI" id="CHEBI:15378"/>
        <dbReference type="ChEBI" id="CHEBI:131701"/>
        <dbReference type="ChEBI" id="CHEBI:131704"/>
        <dbReference type="EC" id="3.1.1.101"/>
    </reaction>
    <physiologicalReaction direction="left-to-right" evidence="4">
        <dbReference type="Rhea" id="RHEA:49529"/>
    </physiologicalReaction>
</comment>
<dbReference type="SUPFAM" id="SSF53474">
    <property type="entry name" value="alpha/beta-Hydrolases"/>
    <property type="match status" value="1"/>
</dbReference>
<feature type="region of interest" description="Disordered" evidence="7">
    <location>
        <begin position="1"/>
        <end position="38"/>
    </location>
</feature>
<accession>A0A6P2BTG6</accession>
<evidence type="ECO:0000256" key="4">
    <source>
        <dbReference type="ARBA" id="ARBA00033707"/>
    </source>
</evidence>
<keyword evidence="2" id="KW-0574">Periplasm</keyword>
<sequence length="315" mass="32865">MRPAQGSSAAVAPSPSASAAATNSLKATQTAPPGTPGTFRVRRLQLTFTEPAHPGPSGESLGPRTLIIQLWYPAGSARGRWPLPLILFAPGFQQCANPYGDLLSAWASAGYVVAGVNFPHSDCKVATATEDDMINQPGDMSYALTRLLALSQRAGDAVSGLIDRREVAAAGQSDGGDTVAALAANTCCEDRRLTAVAVLSGAEWAPMPGRYFAGTVPPMLFVQGSADTVNPPWTSVQLYEGDSGAARYYLDLFGADHTGPYWGTNKTEQIVVRVTVAFFDRYVLGRKTALAVMTRDGNVTGSAAMVSAGAPVPSG</sequence>
<dbReference type="Pfam" id="PF12740">
    <property type="entry name" value="PETase"/>
    <property type="match status" value="1"/>
</dbReference>
<dbReference type="RefSeq" id="WP_145857115.1">
    <property type="nucleotide sequence ID" value="NZ_RPFW01000005.1"/>
</dbReference>
<name>A0A6P2BTG6_9ACTN</name>
<gene>
    <name evidence="9" type="ORF">EAS64_25970</name>
</gene>
<comment type="catalytic activity">
    <reaction evidence="3">
        <text>a butanoate ester + H2O = an aliphatic alcohol + butanoate + H(+)</text>
        <dbReference type="Rhea" id="RHEA:47348"/>
        <dbReference type="ChEBI" id="CHEBI:2571"/>
        <dbReference type="ChEBI" id="CHEBI:15377"/>
        <dbReference type="ChEBI" id="CHEBI:15378"/>
        <dbReference type="ChEBI" id="CHEBI:17968"/>
        <dbReference type="ChEBI" id="CHEBI:50477"/>
    </reaction>
    <physiologicalReaction direction="left-to-right" evidence="3">
        <dbReference type="Rhea" id="RHEA:47349"/>
    </physiologicalReaction>
</comment>
<dbReference type="AlphaFoldDB" id="A0A6P2BTG6"/>
<dbReference type="GO" id="GO:0016787">
    <property type="term" value="F:hydrolase activity"/>
    <property type="evidence" value="ECO:0007669"/>
    <property type="project" value="UniProtKB-KW"/>
</dbReference>